<accession>K9XP69</accession>
<dbReference type="KEGG" id="scs:Sta7437_0268"/>
<proteinExistence type="predicted"/>
<dbReference type="GO" id="GO:0030435">
    <property type="term" value="P:sporulation resulting in formation of a cellular spore"/>
    <property type="evidence" value="ECO:0007669"/>
    <property type="project" value="InterPro"/>
</dbReference>
<dbReference type="EMBL" id="CP003653">
    <property type="protein sequence ID" value="AFZ33884.1"/>
    <property type="molecule type" value="Genomic_DNA"/>
</dbReference>
<reference evidence="3" key="1">
    <citation type="journal article" date="2013" name="Proc. Natl. Acad. Sci. U.S.A.">
        <title>Improving the coverage of the cyanobacterial phylum using diversity-driven genome sequencing.</title>
        <authorList>
            <person name="Shih P.M."/>
            <person name="Wu D."/>
            <person name="Latifi A."/>
            <person name="Axen S.D."/>
            <person name="Fewer D.P."/>
            <person name="Talla E."/>
            <person name="Calteau A."/>
            <person name="Cai F."/>
            <person name="Tandeau de Marsac N."/>
            <person name="Rippka R."/>
            <person name="Herdman M."/>
            <person name="Sivonen K."/>
            <person name="Coursin T."/>
            <person name="Laurent T."/>
            <person name="Goodwin L."/>
            <person name="Nolan M."/>
            <person name="Davenport K.W."/>
            <person name="Han C.S."/>
            <person name="Rubin E.M."/>
            <person name="Eisen J.A."/>
            <person name="Woyke T."/>
            <person name="Gugger M."/>
            <person name="Kerfeld C.A."/>
        </authorList>
    </citation>
    <scope>NUCLEOTIDE SEQUENCE [LARGE SCALE GENOMIC DNA]</scope>
    <source>
        <strain evidence="3">ATCC 29371 / PCC 7437</strain>
    </source>
</reference>
<sequence>MSRQNYSTLIKCLLKQSILNQKHHWWLSAVIWICLIFPSQALELRVAIKKNVADLKVGSSTSAIVKDGAGKPIGELNPMAALAAQPQGNGIGLDRLNAGEIIIEPSQKDGLVWIGDRWYRGRTHLVRQGDTLTAINYVDLEDYLYSVVGAEAVATWPLEALKAQAVAARSYALYKSSTERSSLYDLDTTIGTQVYKGLDTEYTTTHQAVNGTAGQVMTYNGKVILAAFHSSSGGHTENVEDVWTSPLPYLRAVVDYDQQSPVFQWDKVVSAQQMNNLIAGVGTIKTMVPEETTPHGRVVNMKVVGDRGTTVVTGAELRKVLDLRSTLFRVTGDGANFRIYGRGFGHGLGLSQWGAYYLAKQGVKYAQILSHYYQQANLSQINR</sequence>
<dbReference type="STRING" id="111780.Sta7437_0268"/>
<keyword evidence="3" id="KW-1185">Reference proteome</keyword>
<dbReference type="InterPro" id="IPR013693">
    <property type="entry name" value="SpoIID/LytB_N"/>
</dbReference>
<dbReference type="OrthoDB" id="501259at2"/>
<dbReference type="HOGENOM" id="CLU_021203_3_3_3"/>
<gene>
    <name evidence="2" type="ordered locus">Sta7437_0268</name>
</gene>
<feature type="domain" description="Sporulation stage II protein D amidase enhancer LytB N-terminal" evidence="1">
    <location>
        <begin position="129"/>
        <end position="219"/>
    </location>
</feature>
<dbReference type="PANTHER" id="PTHR30032:SF4">
    <property type="entry name" value="AMIDASE ENHANCER"/>
    <property type="match status" value="1"/>
</dbReference>
<dbReference type="Proteomes" id="UP000010473">
    <property type="component" value="Chromosome"/>
</dbReference>
<dbReference type="PATRIC" id="fig|111780.3.peg.279"/>
<evidence type="ECO:0000259" key="1">
    <source>
        <dbReference type="Pfam" id="PF08486"/>
    </source>
</evidence>
<organism evidence="2 3">
    <name type="scientific">Stanieria cyanosphaera (strain ATCC 29371 / PCC 7437)</name>
    <dbReference type="NCBI Taxonomy" id="111780"/>
    <lineage>
        <taxon>Bacteria</taxon>
        <taxon>Bacillati</taxon>
        <taxon>Cyanobacteriota</taxon>
        <taxon>Cyanophyceae</taxon>
        <taxon>Pleurocapsales</taxon>
        <taxon>Dermocarpellaceae</taxon>
        <taxon>Stanieria</taxon>
    </lineage>
</organism>
<dbReference type="eggNOG" id="COG2385">
    <property type="taxonomic scope" value="Bacteria"/>
</dbReference>
<dbReference type="AlphaFoldDB" id="K9XP69"/>
<protein>
    <submittedName>
        <fullName evidence="2">SpoIID/LytB domain protein</fullName>
    </submittedName>
</protein>
<dbReference type="PANTHER" id="PTHR30032">
    <property type="entry name" value="N-ACETYLMURAMOYL-L-ALANINE AMIDASE-RELATED"/>
    <property type="match status" value="1"/>
</dbReference>
<evidence type="ECO:0000313" key="3">
    <source>
        <dbReference type="Proteomes" id="UP000010473"/>
    </source>
</evidence>
<dbReference type="InterPro" id="IPR013486">
    <property type="entry name" value="SpoIID/LytB"/>
</dbReference>
<name>K9XP69_STAC7</name>
<dbReference type="InterPro" id="IPR051922">
    <property type="entry name" value="Bact_Sporulation_Assoc"/>
</dbReference>
<dbReference type="Pfam" id="PF08486">
    <property type="entry name" value="SpoIID"/>
    <property type="match status" value="1"/>
</dbReference>
<evidence type="ECO:0000313" key="2">
    <source>
        <dbReference type="EMBL" id="AFZ33884.1"/>
    </source>
</evidence>
<dbReference type="NCBIfam" id="TIGR02669">
    <property type="entry name" value="SpoIID_LytB"/>
    <property type="match status" value="1"/>
</dbReference>
<dbReference type="RefSeq" id="WP_015191557.1">
    <property type="nucleotide sequence ID" value="NC_019748.1"/>
</dbReference>
<dbReference type="GO" id="GO:0030288">
    <property type="term" value="C:outer membrane-bounded periplasmic space"/>
    <property type="evidence" value="ECO:0007669"/>
    <property type="project" value="TreeGrafter"/>
</dbReference>